<evidence type="ECO:0000313" key="1">
    <source>
        <dbReference type="EMBL" id="PNF23608.1"/>
    </source>
</evidence>
<evidence type="ECO:0000313" key="2">
    <source>
        <dbReference type="Proteomes" id="UP000235965"/>
    </source>
</evidence>
<dbReference type="AlphaFoldDB" id="A0A2J7Q4V1"/>
<evidence type="ECO:0008006" key="3">
    <source>
        <dbReference type="Google" id="ProtNLM"/>
    </source>
</evidence>
<dbReference type="InterPro" id="IPR001888">
    <property type="entry name" value="Transposase_1"/>
</dbReference>
<dbReference type="InterPro" id="IPR052709">
    <property type="entry name" value="Transposase-MT_Hybrid"/>
</dbReference>
<organism evidence="1 2">
    <name type="scientific">Cryptotermes secundus</name>
    <dbReference type="NCBI Taxonomy" id="105785"/>
    <lineage>
        <taxon>Eukaryota</taxon>
        <taxon>Metazoa</taxon>
        <taxon>Ecdysozoa</taxon>
        <taxon>Arthropoda</taxon>
        <taxon>Hexapoda</taxon>
        <taxon>Insecta</taxon>
        <taxon>Pterygota</taxon>
        <taxon>Neoptera</taxon>
        <taxon>Polyneoptera</taxon>
        <taxon>Dictyoptera</taxon>
        <taxon>Blattodea</taxon>
        <taxon>Blattoidea</taxon>
        <taxon>Termitoidae</taxon>
        <taxon>Kalotermitidae</taxon>
        <taxon>Cryptotermitinae</taxon>
        <taxon>Cryptotermes</taxon>
    </lineage>
</organism>
<dbReference type="Proteomes" id="UP000235965">
    <property type="component" value="Unassembled WGS sequence"/>
</dbReference>
<dbReference type="PANTHER" id="PTHR46060">
    <property type="entry name" value="MARINER MOS1 TRANSPOSASE-LIKE PROTEIN"/>
    <property type="match status" value="1"/>
</dbReference>
<proteinExistence type="predicted"/>
<sequence>MRKVCAKVVPKVLTDDQKSSRVEACQEVLDICDCDFHVLHNVITGDETWVFEYDLETQIRSAEWHTSASPCPKNARMSKSEVNVMLIVLFDMGGLVHHEFVPNGTTINVKLYVQVLKRLKRRVYRIQPDIADDWKHHHDNAPAHTAFLVTGFLTNSKVPMIPQLPYSPVVAPSVFFLFPRLKTPMKGHHFWTVDEVKEAYTKALKDIPDEAYHDASMPGNLAGSDVSKEKESILKPFNVFNRSNQ</sequence>
<dbReference type="Gene3D" id="3.30.420.10">
    <property type="entry name" value="Ribonuclease H-like superfamily/Ribonuclease H"/>
    <property type="match status" value="1"/>
</dbReference>
<dbReference type="EMBL" id="NEVH01018375">
    <property type="protein sequence ID" value="PNF23608.1"/>
    <property type="molecule type" value="Genomic_DNA"/>
</dbReference>
<keyword evidence="2" id="KW-1185">Reference proteome</keyword>
<accession>A0A2J7Q4V1</accession>
<dbReference type="GO" id="GO:0003676">
    <property type="term" value="F:nucleic acid binding"/>
    <property type="evidence" value="ECO:0007669"/>
    <property type="project" value="InterPro"/>
</dbReference>
<reference evidence="1 2" key="1">
    <citation type="submission" date="2017-12" db="EMBL/GenBank/DDBJ databases">
        <title>Hemimetabolous genomes reveal molecular basis of termite eusociality.</title>
        <authorList>
            <person name="Harrison M.C."/>
            <person name="Jongepier E."/>
            <person name="Robertson H.M."/>
            <person name="Arning N."/>
            <person name="Bitard-Feildel T."/>
            <person name="Chao H."/>
            <person name="Childers C.P."/>
            <person name="Dinh H."/>
            <person name="Doddapaneni H."/>
            <person name="Dugan S."/>
            <person name="Gowin J."/>
            <person name="Greiner C."/>
            <person name="Han Y."/>
            <person name="Hu H."/>
            <person name="Hughes D.S.T."/>
            <person name="Huylmans A.-K."/>
            <person name="Kemena C."/>
            <person name="Kremer L.P.M."/>
            <person name="Lee S.L."/>
            <person name="Lopez-Ezquerra A."/>
            <person name="Mallet L."/>
            <person name="Monroy-Kuhn J.M."/>
            <person name="Moser A."/>
            <person name="Murali S.C."/>
            <person name="Muzny D.M."/>
            <person name="Otani S."/>
            <person name="Piulachs M.-D."/>
            <person name="Poelchau M."/>
            <person name="Qu J."/>
            <person name="Schaub F."/>
            <person name="Wada-Katsumata A."/>
            <person name="Worley K.C."/>
            <person name="Xie Q."/>
            <person name="Ylla G."/>
            <person name="Poulsen M."/>
            <person name="Gibbs R.A."/>
            <person name="Schal C."/>
            <person name="Richards S."/>
            <person name="Belles X."/>
            <person name="Korb J."/>
            <person name="Bornberg-Bauer E."/>
        </authorList>
    </citation>
    <scope>NUCLEOTIDE SEQUENCE [LARGE SCALE GENOMIC DNA]</scope>
    <source>
        <tissue evidence="1">Whole body</tissue>
    </source>
</reference>
<gene>
    <name evidence="1" type="ORF">B7P43_G04760</name>
</gene>
<name>A0A2J7Q4V1_9NEOP</name>
<comment type="caution">
    <text evidence="1">The sequence shown here is derived from an EMBL/GenBank/DDBJ whole genome shotgun (WGS) entry which is preliminary data.</text>
</comment>
<dbReference type="InParanoid" id="A0A2J7Q4V1"/>
<dbReference type="STRING" id="105785.A0A2J7Q4V1"/>
<dbReference type="InterPro" id="IPR036397">
    <property type="entry name" value="RNaseH_sf"/>
</dbReference>
<dbReference type="Pfam" id="PF01359">
    <property type="entry name" value="Transposase_1"/>
    <property type="match status" value="1"/>
</dbReference>
<protein>
    <recommendedName>
        <fullName evidence="3">Mariner Mos1 transposase</fullName>
    </recommendedName>
</protein>
<dbReference type="PANTHER" id="PTHR46060:SF1">
    <property type="entry name" value="MARINER MOS1 TRANSPOSASE-LIKE PROTEIN"/>
    <property type="match status" value="1"/>
</dbReference>
<dbReference type="OrthoDB" id="8195351at2759"/>